<protein>
    <submittedName>
        <fullName evidence="3">Flp pilus assembly protein CpaB</fullName>
    </submittedName>
</protein>
<dbReference type="InterPro" id="IPR031571">
    <property type="entry name" value="RcpC_dom"/>
</dbReference>
<evidence type="ECO:0000259" key="2">
    <source>
        <dbReference type="SMART" id="SM00858"/>
    </source>
</evidence>
<dbReference type="CDD" id="cd11614">
    <property type="entry name" value="SAF_CpaB_FlgA_like"/>
    <property type="match status" value="1"/>
</dbReference>
<reference evidence="3 4" key="1">
    <citation type="submission" date="2016-04" db="EMBL/GenBank/DDBJ databases">
        <title>New species of Pectobacterium.</title>
        <authorList>
            <person name="Waleron M."/>
            <person name="Misztak A.E."/>
            <person name="Waleron K."/>
        </authorList>
    </citation>
    <scope>NUCLEOTIDE SEQUENCE [LARGE SCALE GENOMIC DNA]</scope>
    <source>
        <strain evidence="3 4">IFB5232</strain>
    </source>
</reference>
<evidence type="ECO:0000256" key="1">
    <source>
        <dbReference type="SAM" id="MobiDB-lite"/>
    </source>
</evidence>
<dbReference type="Pfam" id="PF16976">
    <property type="entry name" value="RcpC"/>
    <property type="match status" value="1"/>
</dbReference>
<comment type="caution">
    <text evidence="3">The sequence shown here is derived from an EMBL/GenBank/DDBJ whole genome shotgun (WGS) entry which is preliminary data.</text>
</comment>
<dbReference type="NCBIfam" id="TIGR03177">
    <property type="entry name" value="pilus_cpaB"/>
    <property type="match status" value="1"/>
</dbReference>
<dbReference type="EMBL" id="LXFV01000006">
    <property type="protein sequence ID" value="PKX86837.1"/>
    <property type="molecule type" value="Genomic_DNA"/>
</dbReference>
<sequence>MKVNSTYVLSGALVLAGIVALMVRSHLSSEPPAPPPMVVKAPEKVAVLVAAKALHPGDFIDSASLRWDETDKPVSRTFNFIRGKDSQSLLLGATLRETVAEGTPLTSNVLVKPNEPGFVAAVLHKGMRAISVPTSAVASNAGLVTAGDRVDIILSMKRDDQPELPPSRTQPVMMPLLASQTIVRDLRVLALNDRTDAPIYPRTDVSAEDGGELNTTAKSRESAMGTRSRTATYQTVTLEVTPQQAEMLAVAKELGVLHLSLRSAATDETGDLVTAPSQVTTVTQATDIYGVLSAGSGGHKVKTYRGEQKDVVTFPSR</sequence>
<proteinExistence type="predicted"/>
<accession>A0ABX4S8G2</accession>
<evidence type="ECO:0000313" key="3">
    <source>
        <dbReference type="EMBL" id="PKX86837.1"/>
    </source>
</evidence>
<evidence type="ECO:0000313" key="4">
    <source>
        <dbReference type="Proteomes" id="UP000234468"/>
    </source>
</evidence>
<gene>
    <name evidence="3" type="ORF">A0G03_07950</name>
</gene>
<dbReference type="Proteomes" id="UP000234468">
    <property type="component" value="Unassembled WGS sequence"/>
</dbReference>
<feature type="region of interest" description="Disordered" evidence="1">
    <location>
        <begin position="201"/>
        <end position="228"/>
    </location>
</feature>
<dbReference type="InterPro" id="IPR017592">
    <property type="entry name" value="Pilus_assmbl_Flp-typ_CpaB"/>
</dbReference>
<dbReference type="SMART" id="SM00858">
    <property type="entry name" value="SAF"/>
    <property type="match status" value="1"/>
</dbReference>
<dbReference type="Pfam" id="PF08666">
    <property type="entry name" value="SAF"/>
    <property type="match status" value="1"/>
</dbReference>
<dbReference type="InterPro" id="IPR013974">
    <property type="entry name" value="SAF"/>
</dbReference>
<feature type="domain" description="SAF" evidence="2">
    <location>
        <begin position="45"/>
        <end position="111"/>
    </location>
</feature>
<keyword evidence="4" id="KW-1185">Reference proteome</keyword>
<organism evidence="3 4">
    <name type="scientific">Pectobacterium peruviense</name>
    <dbReference type="NCBI Taxonomy" id="2066479"/>
    <lineage>
        <taxon>Bacteria</taxon>
        <taxon>Pseudomonadati</taxon>
        <taxon>Pseudomonadota</taxon>
        <taxon>Gammaproteobacteria</taxon>
        <taxon>Enterobacterales</taxon>
        <taxon>Pectobacteriaceae</taxon>
        <taxon>Pectobacterium</taxon>
    </lineage>
</organism>
<dbReference type="RefSeq" id="WP_048258779.1">
    <property type="nucleotide sequence ID" value="NZ_AODU01000005.1"/>
</dbReference>
<name>A0ABX4S8G2_9GAMM</name>